<evidence type="ECO:0000313" key="3">
    <source>
        <dbReference type="Proteomes" id="UP001523369"/>
    </source>
</evidence>
<reference evidence="2 3" key="1">
    <citation type="submission" date="2022-06" db="EMBL/GenBank/DDBJ databases">
        <title>New Species of the Genus Actinoplanes, ActinopZanes ferrugineus.</title>
        <authorList>
            <person name="Ding P."/>
        </authorList>
    </citation>
    <scope>NUCLEOTIDE SEQUENCE [LARGE SCALE GENOMIC DNA]</scope>
    <source>
        <strain evidence="2 3">TRM88003</strain>
    </source>
</reference>
<dbReference type="RefSeq" id="WP_253243661.1">
    <property type="nucleotide sequence ID" value="NZ_JAMYJR010000062.1"/>
</dbReference>
<feature type="compositionally biased region" description="Basic and acidic residues" evidence="1">
    <location>
        <begin position="74"/>
        <end position="87"/>
    </location>
</feature>
<dbReference type="Proteomes" id="UP001523369">
    <property type="component" value="Unassembled WGS sequence"/>
</dbReference>
<name>A0ABT1E3D7_9ACTN</name>
<sequence length="87" mass="9155">MLAIRELTTMPDAPDGASLRISAGATAETLRLSLTGQPHPGDEVHEAAEQVQVFVAPEATALLDGKTLDASTDDTGRVEFRLDSPPN</sequence>
<protein>
    <recommendedName>
        <fullName evidence="4">Fe-S cluster assembly iron-binding protein IscA</fullName>
    </recommendedName>
</protein>
<proteinExistence type="predicted"/>
<accession>A0ABT1E3D7</accession>
<keyword evidence="3" id="KW-1185">Reference proteome</keyword>
<organism evidence="2 3">
    <name type="scientific">Paractinoplanes aksuensis</name>
    <dbReference type="NCBI Taxonomy" id="2939490"/>
    <lineage>
        <taxon>Bacteria</taxon>
        <taxon>Bacillati</taxon>
        <taxon>Actinomycetota</taxon>
        <taxon>Actinomycetes</taxon>
        <taxon>Micromonosporales</taxon>
        <taxon>Micromonosporaceae</taxon>
        <taxon>Paractinoplanes</taxon>
    </lineage>
</organism>
<comment type="caution">
    <text evidence="2">The sequence shown here is derived from an EMBL/GenBank/DDBJ whole genome shotgun (WGS) entry which is preliminary data.</text>
</comment>
<feature type="region of interest" description="Disordered" evidence="1">
    <location>
        <begin position="68"/>
        <end position="87"/>
    </location>
</feature>
<evidence type="ECO:0008006" key="4">
    <source>
        <dbReference type="Google" id="ProtNLM"/>
    </source>
</evidence>
<gene>
    <name evidence="2" type="ORF">M1L60_44450</name>
</gene>
<dbReference type="EMBL" id="JAMYJR010000062">
    <property type="protein sequence ID" value="MCO8277651.1"/>
    <property type="molecule type" value="Genomic_DNA"/>
</dbReference>
<evidence type="ECO:0000313" key="2">
    <source>
        <dbReference type="EMBL" id="MCO8277651.1"/>
    </source>
</evidence>
<evidence type="ECO:0000256" key="1">
    <source>
        <dbReference type="SAM" id="MobiDB-lite"/>
    </source>
</evidence>